<dbReference type="Pfam" id="PF17874">
    <property type="entry name" value="TPR_MalT"/>
    <property type="match status" value="1"/>
</dbReference>
<dbReference type="SMART" id="SM00421">
    <property type="entry name" value="HTH_LUXR"/>
    <property type="match status" value="1"/>
</dbReference>
<dbReference type="InterPro" id="IPR000792">
    <property type="entry name" value="Tscrpt_reg_LuxR_C"/>
</dbReference>
<dbReference type="InterPro" id="IPR041617">
    <property type="entry name" value="TPR_MalT"/>
</dbReference>
<dbReference type="RefSeq" id="WP_344800339.1">
    <property type="nucleotide sequence ID" value="NZ_BAABBN010000015.1"/>
</dbReference>
<dbReference type="Proteomes" id="UP001501565">
    <property type="component" value="Unassembled WGS sequence"/>
</dbReference>
<name>A0ABP7N8I1_9GAMM</name>
<keyword evidence="2" id="KW-0238">DNA-binding</keyword>
<dbReference type="Pfam" id="PF00196">
    <property type="entry name" value="GerE"/>
    <property type="match status" value="1"/>
</dbReference>
<dbReference type="PRINTS" id="PR00038">
    <property type="entry name" value="HTHLUXR"/>
</dbReference>
<sequence>MGHHQQSSKLLKKLQASRRLIPAQGGIQVRPKVEISIEKGLAMSRLLFAHAPKGYGKTLSTGAYARKFIKQGGAAEWVELSGEAIPVEAFLCYLVDAVSKLLELPDASIERIQTEMSSGWRDALEVFLLGMSYSPTYGGSASSSAKVQSGANVSDKLLIINGWNSINGGVDQRYILETLIRFTPANLKIIIISSQQDAELLNSPVMINIQPQLLHYIDFSMGYSDVVTRLQQLSIPDAEERARHIMVKTFGWPLAVEVMAKDASVNCYTEEPDESVLLSRLSTFLAEQFSHPVLSQVPHLLAILALVERISGAFCKDVFGEVGQQCFQVLKERLILQQPPEDETSGYYLFNPVFRSWLVETHLKASSPQELEPWLVESSEWFVDHKAFSEAIHLCTYLGKPDVILSVAERSCDYLMQQHGFHQLKRLESLLSQSVVNSSPKLRMAMAWAWAYAMDFETSLKWLDTISQEESDQAELTPLIVLIRAWCSRYQGRYDIALELLERYKTLGSNLELTEAMYLTLSARIALVQGNVSDGEQLVNSSLRKARNWSDSRLESAALIDLCRVHQLRGDWHAALASLDKGIGLLHQQTLGTQTPFYGRMMMLKAFILWIQGDWINAENICDRGIKAALHNEDPLIVLGFSVKAMLYRSRKAFRKAHRSIFELERLMHCWNVPDNFYQSLISLVKAFLKLDEGQVSIAQSLYSELMNRQNWHPALLEWLPHVTYYLDILGIRLQCHHGQWPEALDACDHLQKALSEASRPVMLVPVMVLQSTCYEALGEKKEEVKLLRRALTESMNCNYIAPFMELGGQVAPMLAKLNERGELGEFIYRLQHLEGLREHLNIGNDVCVPLSDREHGVLELIAEGHSNQAVADKLFISLNTVKTHARKINTKLGVKNRTQAIAKARELGIL</sequence>
<dbReference type="EMBL" id="BAABBN010000015">
    <property type="protein sequence ID" value="GAA3939351.1"/>
    <property type="molecule type" value="Genomic_DNA"/>
</dbReference>
<keyword evidence="6" id="KW-1185">Reference proteome</keyword>
<evidence type="ECO:0000256" key="1">
    <source>
        <dbReference type="ARBA" id="ARBA00023015"/>
    </source>
</evidence>
<organism evidence="5 6">
    <name type="scientific">Litoribacillus peritrichatus</name>
    <dbReference type="NCBI Taxonomy" id="718191"/>
    <lineage>
        <taxon>Bacteria</taxon>
        <taxon>Pseudomonadati</taxon>
        <taxon>Pseudomonadota</taxon>
        <taxon>Gammaproteobacteria</taxon>
        <taxon>Oceanospirillales</taxon>
        <taxon>Oceanospirillaceae</taxon>
        <taxon>Litoribacillus</taxon>
    </lineage>
</organism>
<accession>A0ABP7N8I1</accession>
<comment type="caution">
    <text evidence="5">The sequence shown here is derived from an EMBL/GenBank/DDBJ whole genome shotgun (WGS) entry which is preliminary data.</text>
</comment>
<dbReference type="SUPFAM" id="SSF46894">
    <property type="entry name" value="C-terminal effector domain of the bipartite response regulators"/>
    <property type="match status" value="1"/>
</dbReference>
<evidence type="ECO:0000259" key="4">
    <source>
        <dbReference type="PROSITE" id="PS50043"/>
    </source>
</evidence>
<dbReference type="PROSITE" id="PS50043">
    <property type="entry name" value="HTH_LUXR_2"/>
    <property type="match status" value="1"/>
</dbReference>
<evidence type="ECO:0000256" key="3">
    <source>
        <dbReference type="ARBA" id="ARBA00023163"/>
    </source>
</evidence>
<dbReference type="Gene3D" id="1.25.40.10">
    <property type="entry name" value="Tetratricopeptide repeat domain"/>
    <property type="match status" value="1"/>
</dbReference>
<feature type="domain" description="HTH luxR-type" evidence="4">
    <location>
        <begin position="844"/>
        <end position="909"/>
    </location>
</feature>
<evidence type="ECO:0000256" key="2">
    <source>
        <dbReference type="ARBA" id="ARBA00023125"/>
    </source>
</evidence>
<dbReference type="InterPro" id="IPR016032">
    <property type="entry name" value="Sig_transdc_resp-reg_C-effctor"/>
</dbReference>
<evidence type="ECO:0000313" key="6">
    <source>
        <dbReference type="Proteomes" id="UP001501565"/>
    </source>
</evidence>
<keyword evidence="3" id="KW-0804">Transcription</keyword>
<dbReference type="CDD" id="cd06170">
    <property type="entry name" value="LuxR_C_like"/>
    <property type="match status" value="1"/>
</dbReference>
<protein>
    <submittedName>
        <fullName evidence="5">Helix-turn-helix transcriptional regulator</fullName>
    </submittedName>
</protein>
<proteinExistence type="predicted"/>
<dbReference type="Gene3D" id="1.10.10.10">
    <property type="entry name" value="Winged helix-like DNA-binding domain superfamily/Winged helix DNA-binding domain"/>
    <property type="match status" value="1"/>
</dbReference>
<evidence type="ECO:0000313" key="5">
    <source>
        <dbReference type="EMBL" id="GAA3939351.1"/>
    </source>
</evidence>
<dbReference type="PANTHER" id="PTHR44688">
    <property type="entry name" value="DNA-BINDING TRANSCRIPTIONAL ACTIVATOR DEVR_DOSR"/>
    <property type="match status" value="1"/>
</dbReference>
<dbReference type="SUPFAM" id="SSF48452">
    <property type="entry name" value="TPR-like"/>
    <property type="match status" value="1"/>
</dbReference>
<keyword evidence="1" id="KW-0805">Transcription regulation</keyword>
<dbReference type="InterPro" id="IPR011990">
    <property type="entry name" value="TPR-like_helical_dom_sf"/>
</dbReference>
<dbReference type="PANTHER" id="PTHR44688:SF16">
    <property type="entry name" value="DNA-BINDING TRANSCRIPTIONAL ACTIVATOR DEVR_DOSR"/>
    <property type="match status" value="1"/>
</dbReference>
<reference evidence="6" key="1">
    <citation type="journal article" date="2019" name="Int. J. Syst. Evol. Microbiol.">
        <title>The Global Catalogue of Microorganisms (GCM) 10K type strain sequencing project: providing services to taxonomists for standard genome sequencing and annotation.</title>
        <authorList>
            <consortium name="The Broad Institute Genomics Platform"/>
            <consortium name="The Broad Institute Genome Sequencing Center for Infectious Disease"/>
            <person name="Wu L."/>
            <person name="Ma J."/>
        </authorList>
    </citation>
    <scope>NUCLEOTIDE SEQUENCE [LARGE SCALE GENOMIC DNA]</scope>
    <source>
        <strain evidence="6">JCM 17551</strain>
    </source>
</reference>
<gene>
    <name evidence="5" type="ORF">GCM10022277_39230</name>
</gene>
<dbReference type="InterPro" id="IPR036388">
    <property type="entry name" value="WH-like_DNA-bd_sf"/>
</dbReference>